<evidence type="ECO:0000259" key="3">
    <source>
        <dbReference type="Pfam" id="PF01408"/>
    </source>
</evidence>
<dbReference type="InterPro" id="IPR055170">
    <property type="entry name" value="GFO_IDH_MocA-like_dom"/>
</dbReference>
<dbReference type="Pfam" id="PF01408">
    <property type="entry name" value="GFO_IDH_MocA"/>
    <property type="match status" value="1"/>
</dbReference>
<feature type="domain" description="GFO/IDH/MocA-like oxidoreductase" evidence="4">
    <location>
        <begin position="143"/>
        <end position="245"/>
    </location>
</feature>
<dbReference type="InterPro" id="IPR051317">
    <property type="entry name" value="Gfo/Idh/MocA_oxidoreduct"/>
</dbReference>
<comment type="caution">
    <text evidence="5">The sequence shown here is derived from an EMBL/GenBank/DDBJ whole genome shotgun (WGS) entry which is preliminary data.</text>
</comment>
<proteinExistence type="inferred from homology"/>
<dbReference type="PANTHER" id="PTHR43708">
    <property type="entry name" value="CONSERVED EXPRESSED OXIDOREDUCTASE (EUROFUNG)"/>
    <property type="match status" value="1"/>
</dbReference>
<dbReference type="EMBL" id="JADOUA010000001">
    <property type="protein sequence ID" value="MBG6086862.1"/>
    <property type="molecule type" value="Genomic_DNA"/>
</dbReference>
<evidence type="ECO:0000256" key="2">
    <source>
        <dbReference type="ARBA" id="ARBA00023002"/>
    </source>
</evidence>
<gene>
    <name evidence="5" type="ORF">IW256_000975</name>
</gene>
<dbReference type="PANTHER" id="PTHR43708:SF5">
    <property type="entry name" value="CONSERVED EXPRESSED OXIDOREDUCTASE (EUROFUNG)-RELATED"/>
    <property type="match status" value="1"/>
</dbReference>
<dbReference type="SUPFAM" id="SSF51735">
    <property type="entry name" value="NAD(P)-binding Rossmann-fold domains"/>
    <property type="match status" value="1"/>
</dbReference>
<evidence type="ECO:0000313" key="5">
    <source>
        <dbReference type="EMBL" id="MBG6086862.1"/>
    </source>
</evidence>
<sequence>MTALRLGVVGLGVISRYYLKALDRFPDVRLSAVCDLREEALAPYRGTVPCHLDHRSLLEQEDLDAVVVNVPNDDHMEVCWDVLSAGRAVCVEKPLATRFDEGLELTHLARARDAVLFTAFHRRYNDNVLSLLRTVRAMAPIESLRVRYFERIEDHVGNDRWYLDPERCGGGCVADNGPNAFDLVRLFLGDVEVDKAEIERDGDGVDRKARIALRTAAGPTATVELDWSYMSGECKDVEVRLADGTVLNADMLAGHPGFKSSLEHEYVGVLEAFVRAVREGRDTSAGGLAALRLVDASYRAERSLSPMWEGS</sequence>
<dbReference type="Gene3D" id="3.30.360.10">
    <property type="entry name" value="Dihydrodipicolinate Reductase, domain 2"/>
    <property type="match status" value="1"/>
</dbReference>
<protein>
    <submittedName>
        <fullName evidence="5">Dehydrogenase</fullName>
    </submittedName>
</protein>
<organism evidence="5 6">
    <name type="scientific">Actinomadura viridis</name>
    <dbReference type="NCBI Taxonomy" id="58110"/>
    <lineage>
        <taxon>Bacteria</taxon>
        <taxon>Bacillati</taxon>
        <taxon>Actinomycetota</taxon>
        <taxon>Actinomycetes</taxon>
        <taxon>Streptosporangiales</taxon>
        <taxon>Thermomonosporaceae</taxon>
        <taxon>Actinomadura</taxon>
    </lineage>
</organism>
<name>A0A931DEI1_9ACTN</name>
<comment type="similarity">
    <text evidence="1">Belongs to the Gfo/Idh/MocA family.</text>
</comment>
<dbReference type="Gene3D" id="3.40.50.720">
    <property type="entry name" value="NAD(P)-binding Rossmann-like Domain"/>
    <property type="match status" value="1"/>
</dbReference>
<evidence type="ECO:0000256" key="1">
    <source>
        <dbReference type="ARBA" id="ARBA00010928"/>
    </source>
</evidence>
<dbReference type="Pfam" id="PF22725">
    <property type="entry name" value="GFO_IDH_MocA_C3"/>
    <property type="match status" value="1"/>
</dbReference>
<evidence type="ECO:0000259" key="4">
    <source>
        <dbReference type="Pfam" id="PF22725"/>
    </source>
</evidence>
<dbReference type="GO" id="GO:0000166">
    <property type="term" value="F:nucleotide binding"/>
    <property type="evidence" value="ECO:0007669"/>
    <property type="project" value="InterPro"/>
</dbReference>
<dbReference type="SUPFAM" id="SSF55347">
    <property type="entry name" value="Glyceraldehyde-3-phosphate dehydrogenase-like, C-terminal domain"/>
    <property type="match status" value="1"/>
</dbReference>
<reference evidence="5" key="1">
    <citation type="submission" date="2020-11" db="EMBL/GenBank/DDBJ databases">
        <title>Sequencing the genomes of 1000 actinobacteria strains.</title>
        <authorList>
            <person name="Klenk H.-P."/>
        </authorList>
    </citation>
    <scope>NUCLEOTIDE SEQUENCE</scope>
    <source>
        <strain evidence="5">DSM 43175</strain>
    </source>
</reference>
<dbReference type="InterPro" id="IPR036291">
    <property type="entry name" value="NAD(P)-bd_dom_sf"/>
</dbReference>
<dbReference type="GO" id="GO:0016491">
    <property type="term" value="F:oxidoreductase activity"/>
    <property type="evidence" value="ECO:0007669"/>
    <property type="project" value="UniProtKB-KW"/>
</dbReference>
<dbReference type="Proteomes" id="UP000614047">
    <property type="component" value="Unassembled WGS sequence"/>
</dbReference>
<dbReference type="AlphaFoldDB" id="A0A931DEI1"/>
<keyword evidence="2" id="KW-0560">Oxidoreductase</keyword>
<keyword evidence="6" id="KW-1185">Reference proteome</keyword>
<dbReference type="RefSeq" id="WP_197009800.1">
    <property type="nucleotide sequence ID" value="NZ_BAABES010000007.1"/>
</dbReference>
<accession>A0A931DEI1</accession>
<dbReference type="InterPro" id="IPR000683">
    <property type="entry name" value="Gfo/Idh/MocA-like_OxRdtase_N"/>
</dbReference>
<evidence type="ECO:0000313" key="6">
    <source>
        <dbReference type="Proteomes" id="UP000614047"/>
    </source>
</evidence>
<feature type="domain" description="Gfo/Idh/MocA-like oxidoreductase N-terminal" evidence="3">
    <location>
        <begin position="5"/>
        <end position="119"/>
    </location>
</feature>